<evidence type="ECO:0000313" key="2">
    <source>
        <dbReference type="EMBL" id="ATU83002.1"/>
    </source>
</evidence>
<name>A0A2K8JSS8_PRIPG</name>
<accession>A0A2K8JSS8</accession>
<feature type="signal peptide" evidence="1">
    <location>
        <begin position="1"/>
        <end position="15"/>
    </location>
</feature>
<evidence type="ECO:0000256" key="1">
    <source>
        <dbReference type="SAM" id="SignalP"/>
    </source>
</evidence>
<reference evidence="2" key="1">
    <citation type="submission" date="2016-10" db="EMBL/GenBank/DDBJ databases">
        <title>The assassin bug Pristhesancus plagipennis produces two different types of venom.</title>
        <authorList>
            <person name="Walker A.A."/>
            <person name="Herzig V."/>
            <person name="Jin J."/>
            <person name="Fry B.G."/>
            <person name="King G.F."/>
        </authorList>
    </citation>
    <scope>NUCLEOTIDE SEQUENCE</scope>
    <source>
        <tissue evidence="2">Venom/labial glands</tissue>
    </source>
</reference>
<feature type="chain" id="PRO_5014655408" evidence="1">
    <location>
        <begin position="16"/>
        <end position="251"/>
    </location>
</feature>
<keyword evidence="1" id="KW-0732">Signal</keyword>
<organism evidence="2">
    <name type="scientific">Pristhesancus plagipennis</name>
    <name type="common">Common assassin bug</name>
    <dbReference type="NCBI Taxonomy" id="1955184"/>
    <lineage>
        <taxon>Eukaryota</taxon>
        <taxon>Metazoa</taxon>
        <taxon>Ecdysozoa</taxon>
        <taxon>Arthropoda</taxon>
        <taxon>Hexapoda</taxon>
        <taxon>Insecta</taxon>
        <taxon>Pterygota</taxon>
        <taxon>Neoptera</taxon>
        <taxon>Paraneoptera</taxon>
        <taxon>Hemiptera</taxon>
        <taxon>Heteroptera</taxon>
        <taxon>Panheteroptera</taxon>
        <taxon>Cimicomorpha</taxon>
        <taxon>Reduviidae</taxon>
        <taxon>Harpactorinae</taxon>
        <taxon>Harpactorini</taxon>
        <taxon>Pristhesancus</taxon>
    </lineage>
</organism>
<protein>
    <submittedName>
        <fullName evidence="2">Uncharacterized protein</fullName>
    </submittedName>
</protein>
<dbReference type="EMBL" id="KY031251">
    <property type="protein sequence ID" value="ATU83002.1"/>
    <property type="molecule type" value="mRNA"/>
</dbReference>
<proteinExistence type="evidence at transcript level"/>
<sequence length="251" mass="28230">MWWCVALLWTSVAAAASTQTNTLGQPEYTISLGLPSDDDAFNHLSPMPYASGTYHFVSSAFPVGLQKLDGPKQIDSRGFHESVFDGIGDYYPSWTRIYYQRLNKNNVPRELDGFRGLRRKRSVLVKGNNDNATVLNDNKIKVTKREVNKRLMGGRHVRGMEMGSSGFHGDAFHSDFGDFTTMRKRRSDLTKRASDLTRLVFRMQNKRRPEMDSMGFHGDTFAGGFGDFDTMKRNNAAAGVKGVDSKRPNSK</sequence>
<dbReference type="AlphaFoldDB" id="A0A2K8JSS8"/>